<evidence type="ECO:0000313" key="3">
    <source>
        <dbReference type="Proteomes" id="UP001266305"/>
    </source>
</evidence>
<dbReference type="EMBL" id="JASSZA010000013">
    <property type="protein sequence ID" value="KAK2095573.1"/>
    <property type="molecule type" value="Genomic_DNA"/>
</dbReference>
<evidence type="ECO:0000313" key="2">
    <source>
        <dbReference type="EMBL" id="KAK2095573.1"/>
    </source>
</evidence>
<keyword evidence="3" id="KW-1185">Reference proteome</keyword>
<feature type="domain" description="Alpha-carbonic anhydrase" evidence="1">
    <location>
        <begin position="1"/>
        <end position="189"/>
    </location>
</feature>
<evidence type="ECO:0000259" key="1">
    <source>
        <dbReference type="PROSITE" id="PS51144"/>
    </source>
</evidence>
<accession>A0ABQ9UG92</accession>
<comment type="caution">
    <text evidence="2">The sequence shown here is derived from an EMBL/GenBank/DDBJ whole genome shotgun (WGS) entry which is preliminary data.</text>
</comment>
<protein>
    <recommendedName>
        <fullName evidence="1">Alpha-carbonic anhydrase domain-containing protein</fullName>
    </recommendedName>
</protein>
<organism evidence="2 3">
    <name type="scientific">Saguinus oedipus</name>
    <name type="common">Cotton-top tamarin</name>
    <name type="synonym">Oedipomidas oedipus</name>
    <dbReference type="NCBI Taxonomy" id="9490"/>
    <lineage>
        <taxon>Eukaryota</taxon>
        <taxon>Metazoa</taxon>
        <taxon>Chordata</taxon>
        <taxon>Craniata</taxon>
        <taxon>Vertebrata</taxon>
        <taxon>Euteleostomi</taxon>
        <taxon>Mammalia</taxon>
        <taxon>Eutheria</taxon>
        <taxon>Euarchontoglires</taxon>
        <taxon>Primates</taxon>
        <taxon>Haplorrhini</taxon>
        <taxon>Platyrrhini</taxon>
        <taxon>Cebidae</taxon>
        <taxon>Callitrichinae</taxon>
        <taxon>Saguinus</taxon>
    </lineage>
</organism>
<dbReference type="Pfam" id="PF00194">
    <property type="entry name" value="Carb_anhydrase"/>
    <property type="match status" value="1"/>
</dbReference>
<dbReference type="Proteomes" id="UP001266305">
    <property type="component" value="Unassembled WGS sequence"/>
</dbReference>
<reference evidence="2 3" key="1">
    <citation type="submission" date="2023-05" db="EMBL/GenBank/DDBJ databases">
        <title>B98-5 Cell Line De Novo Hybrid Assembly: An Optical Mapping Approach.</title>
        <authorList>
            <person name="Kananen K."/>
            <person name="Auerbach J.A."/>
            <person name="Kautto E."/>
            <person name="Blachly J.S."/>
        </authorList>
    </citation>
    <scope>NUCLEOTIDE SEQUENCE [LARGE SCALE GENOMIC DNA]</scope>
    <source>
        <strain evidence="2">B95-8</strain>
        <tissue evidence="2">Cell line</tissue>
    </source>
</reference>
<gene>
    <name evidence="2" type="ORF">P7K49_026989</name>
</gene>
<proteinExistence type="predicted"/>
<dbReference type="SUPFAM" id="SSF51069">
    <property type="entry name" value="Carbonic anhydrase"/>
    <property type="match status" value="1"/>
</dbReference>
<sequence length="189" mass="20742">MYSLKHTQQTEKDLVGGHAIGYGSFTFTGDPLMTTALSMAEDSSKVVFSFVIILKSFTNLHVVHWNSDKYPSFVEAAHEPDGLAVLGVFLQIGEPNSQLQKIIDILDSIKEKLGAPNNGAEQSGSEQINVLSSDPFEDKSVIFSGGPTFLAKSLWVTLNHEHWITELKFNTGELNVLLGQGAMINFQRS</sequence>
<dbReference type="SMART" id="SM01057">
    <property type="entry name" value="Carb_anhydrase"/>
    <property type="match status" value="1"/>
</dbReference>
<dbReference type="InterPro" id="IPR036398">
    <property type="entry name" value="CA_dom_sf"/>
</dbReference>
<name>A0ABQ9UG92_SAGOE</name>
<dbReference type="Gene3D" id="3.10.200.10">
    <property type="entry name" value="Alpha carbonic anhydrase"/>
    <property type="match status" value="1"/>
</dbReference>
<dbReference type="InterPro" id="IPR001148">
    <property type="entry name" value="CA_dom"/>
</dbReference>
<dbReference type="PROSITE" id="PS51144">
    <property type="entry name" value="ALPHA_CA_2"/>
    <property type="match status" value="1"/>
</dbReference>